<dbReference type="RefSeq" id="WP_286343547.1">
    <property type="nucleotide sequence ID" value="NZ_AP027732.1"/>
</dbReference>
<sequence length="93" mass="9787">MSDEKASDDSQTEHNQAQAAQTGQKQTDAAADTPLNGGEHTESGSYTNTNEQGVDYDGAFTDSDIPEEGVKPGETEVDKAGFEGGYTESDRPA</sequence>
<feature type="compositionally biased region" description="Basic and acidic residues" evidence="1">
    <location>
        <begin position="1"/>
        <end position="12"/>
    </location>
</feature>
<evidence type="ECO:0000256" key="1">
    <source>
        <dbReference type="SAM" id="MobiDB-lite"/>
    </source>
</evidence>
<feature type="compositionally biased region" description="Basic and acidic residues" evidence="1">
    <location>
        <begin position="68"/>
        <end position="81"/>
    </location>
</feature>
<feature type="compositionally biased region" description="Polar residues" evidence="1">
    <location>
        <begin position="43"/>
        <end position="52"/>
    </location>
</feature>
<feature type="region of interest" description="Disordered" evidence="1">
    <location>
        <begin position="1"/>
        <end position="93"/>
    </location>
</feature>
<accession>A0ABM8GQ39</accession>
<evidence type="ECO:0000313" key="2">
    <source>
        <dbReference type="EMBL" id="BDZ50554.1"/>
    </source>
</evidence>
<dbReference type="EMBL" id="AP027732">
    <property type="protein sequence ID" value="BDZ50554.1"/>
    <property type="molecule type" value="Genomic_DNA"/>
</dbReference>
<protein>
    <submittedName>
        <fullName evidence="2">Uncharacterized protein</fullName>
    </submittedName>
</protein>
<evidence type="ECO:0000313" key="3">
    <source>
        <dbReference type="Proteomes" id="UP001321486"/>
    </source>
</evidence>
<dbReference type="Proteomes" id="UP001321486">
    <property type="component" value="Chromosome"/>
</dbReference>
<name>A0ABM8GQ39_9MICO</name>
<gene>
    <name evidence="2" type="ORF">GCM10025867_27950</name>
</gene>
<reference evidence="3" key="1">
    <citation type="journal article" date="2019" name="Int. J. Syst. Evol. Microbiol.">
        <title>The Global Catalogue of Microorganisms (GCM) 10K type strain sequencing project: providing services to taxonomists for standard genome sequencing and annotation.</title>
        <authorList>
            <consortium name="The Broad Institute Genomics Platform"/>
            <consortium name="The Broad Institute Genome Sequencing Center for Infectious Disease"/>
            <person name="Wu L."/>
            <person name="Ma J."/>
        </authorList>
    </citation>
    <scope>NUCLEOTIDE SEQUENCE [LARGE SCALE GENOMIC DNA]</scope>
    <source>
        <strain evidence="3">NBRC 108728</strain>
    </source>
</reference>
<keyword evidence="3" id="KW-1185">Reference proteome</keyword>
<feature type="compositionally biased region" description="Low complexity" evidence="1">
    <location>
        <begin position="16"/>
        <end position="33"/>
    </location>
</feature>
<proteinExistence type="predicted"/>
<organism evidence="2 3">
    <name type="scientific">Frondihabitans sucicola</name>
    <dbReference type="NCBI Taxonomy" id="1268041"/>
    <lineage>
        <taxon>Bacteria</taxon>
        <taxon>Bacillati</taxon>
        <taxon>Actinomycetota</taxon>
        <taxon>Actinomycetes</taxon>
        <taxon>Micrococcales</taxon>
        <taxon>Microbacteriaceae</taxon>
        <taxon>Frondihabitans</taxon>
    </lineage>
</organism>